<name>A0A1Y1LJY9_PHOPY</name>
<organism evidence="1">
    <name type="scientific">Photinus pyralis</name>
    <name type="common">Common eastern firefly</name>
    <name type="synonym">Lampyris pyralis</name>
    <dbReference type="NCBI Taxonomy" id="7054"/>
    <lineage>
        <taxon>Eukaryota</taxon>
        <taxon>Metazoa</taxon>
        <taxon>Ecdysozoa</taxon>
        <taxon>Arthropoda</taxon>
        <taxon>Hexapoda</taxon>
        <taxon>Insecta</taxon>
        <taxon>Pterygota</taxon>
        <taxon>Neoptera</taxon>
        <taxon>Endopterygota</taxon>
        <taxon>Coleoptera</taxon>
        <taxon>Polyphaga</taxon>
        <taxon>Elateriformia</taxon>
        <taxon>Elateroidea</taxon>
        <taxon>Lampyridae</taxon>
        <taxon>Lampyrinae</taxon>
        <taxon>Photinus</taxon>
    </lineage>
</organism>
<sequence length="136" mass="15725">MIDGQEPEDVEITYDIPRHVLEQVLGSDRKRKTDVLKEQEVVILGDSAERLKQYCKYILDKTEDHAYRQELEKGTQWAIGNCLELNSALQHPDLIVKAMEKAGVKLGVALQLVNGRTVKEWWRIEKDIEHIECVEL</sequence>
<proteinExistence type="predicted"/>
<accession>A0A1Y1LJY9</accession>
<dbReference type="EMBL" id="GEZM01059948">
    <property type="protein sequence ID" value="JAV71337.1"/>
    <property type="molecule type" value="Transcribed_RNA"/>
</dbReference>
<reference evidence="1" key="1">
    <citation type="journal article" date="2016" name="Sci. Rep.">
        <title>Molecular characterization of firefly nuptial gifts: a multi-omics approach sheds light on postcopulatory sexual selection.</title>
        <authorList>
            <person name="Al-Wathiqui N."/>
            <person name="Fallon T.R."/>
            <person name="South A."/>
            <person name="Weng J.K."/>
            <person name="Lewis S.M."/>
        </authorList>
    </citation>
    <scope>NUCLEOTIDE SEQUENCE</scope>
</reference>
<dbReference type="AlphaFoldDB" id="A0A1Y1LJY9"/>
<evidence type="ECO:0000313" key="1">
    <source>
        <dbReference type="EMBL" id="JAV71337.1"/>
    </source>
</evidence>
<protein>
    <submittedName>
        <fullName evidence="1">Uncharacterized protein</fullName>
    </submittedName>
</protein>